<dbReference type="InterPro" id="IPR001623">
    <property type="entry name" value="DnaJ_domain"/>
</dbReference>
<dbReference type="Pfam" id="PF01556">
    <property type="entry name" value="DnaJ_C"/>
    <property type="match status" value="1"/>
</dbReference>
<evidence type="ECO:0000256" key="2">
    <source>
        <dbReference type="ARBA" id="ARBA00023125"/>
    </source>
</evidence>
<evidence type="ECO:0000256" key="1">
    <source>
        <dbReference type="ARBA" id="ARBA00022490"/>
    </source>
</evidence>
<dbReference type="PANTHER" id="PTHR43096">
    <property type="entry name" value="DNAJ HOMOLOG 1, MITOCHONDRIAL-RELATED"/>
    <property type="match status" value="1"/>
</dbReference>
<dbReference type="PANTHER" id="PTHR43096:SF52">
    <property type="entry name" value="DNAJ HOMOLOG 1, MITOCHONDRIAL-RELATED"/>
    <property type="match status" value="1"/>
</dbReference>
<feature type="domain" description="J" evidence="4">
    <location>
        <begin position="4"/>
        <end position="68"/>
    </location>
</feature>
<evidence type="ECO:0000259" key="4">
    <source>
        <dbReference type="PROSITE" id="PS50076"/>
    </source>
</evidence>
<dbReference type="SUPFAM" id="SSF49493">
    <property type="entry name" value="HSP40/DnaJ peptide-binding domain"/>
    <property type="match status" value="2"/>
</dbReference>
<evidence type="ECO:0000313" key="5">
    <source>
        <dbReference type="EMBL" id="SDB86186.1"/>
    </source>
</evidence>
<dbReference type="InterPro" id="IPR036869">
    <property type="entry name" value="J_dom_sf"/>
</dbReference>
<dbReference type="Gene3D" id="2.60.260.20">
    <property type="entry name" value="Urease metallochaperone UreE, N-terminal domain"/>
    <property type="match status" value="2"/>
</dbReference>
<dbReference type="RefSeq" id="WP_092615423.1">
    <property type="nucleotide sequence ID" value="NZ_FMYK01000001.1"/>
</dbReference>
<dbReference type="Pfam" id="PF00226">
    <property type="entry name" value="DnaJ"/>
    <property type="match status" value="1"/>
</dbReference>
<dbReference type="InterPro" id="IPR002939">
    <property type="entry name" value="DnaJ_C"/>
</dbReference>
<keyword evidence="2 5" id="KW-0238">DNA-binding</keyword>
<dbReference type="EMBL" id="FMYK01000001">
    <property type="protein sequence ID" value="SDB86186.1"/>
    <property type="molecule type" value="Genomic_DNA"/>
</dbReference>
<dbReference type="FunFam" id="2.60.260.20:FF:000008">
    <property type="entry name" value="Curved DNA-binding protein"/>
    <property type="match status" value="1"/>
</dbReference>
<proteinExistence type="predicted"/>
<evidence type="ECO:0000313" key="6">
    <source>
        <dbReference type="Proteomes" id="UP000242317"/>
    </source>
</evidence>
<dbReference type="SMART" id="SM00271">
    <property type="entry name" value="DnaJ"/>
    <property type="match status" value="1"/>
</dbReference>
<dbReference type="OrthoDB" id="9779889at2"/>
<accession>A0A1G6GYJ7</accession>
<dbReference type="GO" id="GO:0051082">
    <property type="term" value="F:unfolded protein binding"/>
    <property type="evidence" value="ECO:0007669"/>
    <property type="project" value="InterPro"/>
</dbReference>
<dbReference type="PRINTS" id="PR00625">
    <property type="entry name" value="JDOMAIN"/>
</dbReference>
<dbReference type="Proteomes" id="UP000242317">
    <property type="component" value="Unassembled WGS sequence"/>
</dbReference>
<reference evidence="6" key="1">
    <citation type="submission" date="2016-09" db="EMBL/GenBank/DDBJ databases">
        <authorList>
            <person name="Varghese N."/>
            <person name="Submissions S."/>
        </authorList>
    </citation>
    <scope>NUCLEOTIDE SEQUENCE [LARGE SCALE GENOMIC DNA]</scope>
    <source>
        <strain evidence="6">ANC 3699</strain>
    </source>
</reference>
<dbReference type="PROSITE" id="PS50076">
    <property type="entry name" value="DNAJ_2"/>
    <property type="match status" value="1"/>
</dbReference>
<keyword evidence="3" id="KW-0143">Chaperone</keyword>
<organism evidence="5 6">
    <name type="scientific">Acinetobacter marinus</name>
    <dbReference type="NCBI Taxonomy" id="281375"/>
    <lineage>
        <taxon>Bacteria</taxon>
        <taxon>Pseudomonadati</taxon>
        <taxon>Pseudomonadota</taxon>
        <taxon>Gammaproteobacteria</taxon>
        <taxon>Moraxellales</taxon>
        <taxon>Moraxellaceae</taxon>
        <taxon>Acinetobacter</taxon>
    </lineage>
</organism>
<keyword evidence="1" id="KW-0963">Cytoplasm</keyword>
<dbReference type="InterPro" id="IPR008971">
    <property type="entry name" value="HSP40/DnaJ_pept-bd"/>
</dbReference>
<dbReference type="GO" id="GO:0042026">
    <property type="term" value="P:protein refolding"/>
    <property type="evidence" value="ECO:0007669"/>
    <property type="project" value="TreeGrafter"/>
</dbReference>
<evidence type="ECO:0000256" key="3">
    <source>
        <dbReference type="ARBA" id="ARBA00023186"/>
    </source>
</evidence>
<dbReference type="SUPFAM" id="SSF46565">
    <property type="entry name" value="Chaperone J-domain"/>
    <property type="match status" value="1"/>
</dbReference>
<dbReference type="AlphaFoldDB" id="A0A1G6GYJ7"/>
<gene>
    <name evidence="5" type="ORF">SAMN05421749_101487</name>
</gene>
<keyword evidence="6" id="KW-1185">Reference proteome</keyword>
<sequence>MTENYYQALGVERSATADEIKKSYRKLARKYHPDVSKEADAEAKMQAINVAYDTLSNAEKRAEYDFMLDNPQGFGGAGQNGFGQNAYSDFAGANGFRGADGQSYYYDFNGNDSFGGGAEQFSGFEDIFGRFGAGFGGGRRQQTNFQGEDQHAKIEVPLEVAYTGSTQQISLQIQGFNAQGQPEIQRKTLNVKIPKGMKEGQQIRLSGQGQAGVNGGKNGDLYIEITYQEDQRQYVEGADVYSTVDIAPWEAVLGEKVEVNTPAGRIQIGIPKDARNGQKLRLKDKGIPYTQGAGHLYLILNIVVPEANTDAQRQAYQAFAEAFKDFQPRA</sequence>
<dbReference type="CDD" id="cd06257">
    <property type="entry name" value="DnaJ"/>
    <property type="match status" value="1"/>
</dbReference>
<dbReference type="Gene3D" id="1.10.287.110">
    <property type="entry name" value="DnaJ domain"/>
    <property type="match status" value="1"/>
</dbReference>
<dbReference type="GO" id="GO:0003677">
    <property type="term" value="F:DNA binding"/>
    <property type="evidence" value="ECO:0007669"/>
    <property type="project" value="UniProtKB-KW"/>
</dbReference>
<dbReference type="CDD" id="cd10747">
    <property type="entry name" value="DnaJ_C"/>
    <property type="match status" value="1"/>
</dbReference>
<dbReference type="GO" id="GO:0005737">
    <property type="term" value="C:cytoplasm"/>
    <property type="evidence" value="ECO:0007669"/>
    <property type="project" value="TreeGrafter"/>
</dbReference>
<name>A0A1G6GYJ7_9GAMM</name>
<protein>
    <submittedName>
        <fullName evidence="5">Curved DNA-binding protein</fullName>
    </submittedName>
</protein>